<dbReference type="Proteomes" id="UP000184206">
    <property type="component" value="Unassembled WGS sequence"/>
</dbReference>
<dbReference type="SUPFAM" id="SSF53187">
    <property type="entry name" value="Zn-dependent exopeptidases"/>
    <property type="match status" value="1"/>
</dbReference>
<dbReference type="NCBIfam" id="TIGR01891">
    <property type="entry name" value="amidohydrolases"/>
    <property type="match status" value="1"/>
</dbReference>
<feature type="binding site" evidence="3">
    <location>
        <position position="164"/>
    </location>
    <ligand>
        <name>Mn(2+)</name>
        <dbReference type="ChEBI" id="CHEBI:29035"/>
        <label>2</label>
    </ligand>
</feature>
<dbReference type="InterPro" id="IPR011650">
    <property type="entry name" value="Peptidase_M20_dimer"/>
</dbReference>
<evidence type="ECO:0000259" key="4">
    <source>
        <dbReference type="Pfam" id="PF07687"/>
    </source>
</evidence>
<dbReference type="EMBL" id="FRCF01000009">
    <property type="protein sequence ID" value="SHM34352.1"/>
    <property type="molecule type" value="Genomic_DNA"/>
</dbReference>
<feature type="binding site" evidence="3">
    <location>
        <position position="139"/>
    </location>
    <ligand>
        <name>Mn(2+)</name>
        <dbReference type="ChEBI" id="CHEBI:29035"/>
        <label>2</label>
    </ligand>
</feature>
<feature type="binding site" evidence="3">
    <location>
        <position position="361"/>
    </location>
    <ligand>
        <name>Mn(2+)</name>
        <dbReference type="ChEBI" id="CHEBI:29035"/>
        <label>2</label>
    </ligand>
</feature>
<feature type="binding site" evidence="3">
    <location>
        <position position="103"/>
    </location>
    <ligand>
        <name>Mn(2+)</name>
        <dbReference type="ChEBI" id="CHEBI:29035"/>
        <label>2</label>
    </ligand>
</feature>
<feature type="binding site" evidence="3">
    <location>
        <position position="101"/>
    </location>
    <ligand>
        <name>Mn(2+)</name>
        <dbReference type="ChEBI" id="CHEBI:29035"/>
        <label>2</label>
    </ligand>
</feature>
<evidence type="ECO:0000256" key="2">
    <source>
        <dbReference type="ARBA" id="ARBA00022801"/>
    </source>
</evidence>
<proteinExistence type="inferred from homology"/>
<dbReference type="InterPro" id="IPR017439">
    <property type="entry name" value="Amidohydrolase"/>
</dbReference>
<dbReference type="PIRSF" id="PIRSF005962">
    <property type="entry name" value="Pept_M20D_amidohydro"/>
    <property type="match status" value="1"/>
</dbReference>
<feature type="domain" description="Peptidase M20 dimerisation" evidence="4">
    <location>
        <begin position="188"/>
        <end position="284"/>
    </location>
</feature>
<dbReference type="STRING" id="1123231.SAMN02745189_01991"/>
<sequence length="392" mass="43645">MMSISDIAETLLPKMTEQRRYLHMHPEVSFQEEETYKYILKYLQQYENLKIRENVGGQGLLATIGEGGPHIAIRADFDALPIHDEKDVPYKSTVPGVMHACGHDGHTSTLFALLDLLAEQEESGNLKGTVSLIFQFAEEIQPGGAVSMVRDNVLEGVDKVYGQHYWSQYPVHTVKTKPGPVISSPDYFVITINGKGGHAAQPHDSVDPVLIAAEMITNLQSVVSRQISPIDNAVVTFGKVRAGTAFNIIPDTAEIVGTVRTFKPEIKDRIHEIFQKEVEYTAKKRGAEGELLYNYGYPAVINHEDEAEVIEKAALELGLPFETARPLMIGEDFSYYIQEKPGAFFLTGSGNAEKNSTYVHHHSMFDLDEDAMVSGLSMFMKILELEGVIEWN</sequence>
<gene>
    <name evidence="5" type="ORF">SAMN02745189_01991</name>
</gene>
<keyword evidence="6" id="KW-1185">Reference proteome</keyword>
<dbReference type="SUPFAM" id="SSF55031">
    <property type="entry name" value="Bacterial exopeptidase dimerisation domain"/>
    <property type="match status" value="1"/>
</dbReference>
<evidence type="ECO:0000313" key="6">
    <source>
        <dbReference type="Proteomes" id="UP000184206"/>
    </source>
</evidence>
<dbReference type="Gene3D" id="3.30.70.360">
    <property type="match status" value="1"/>
</dbReference>
<dbReference type="GO" id="GO:0046872">
    <property type="term" value="F:metal ion binding"/>
    <property type="evidence" value="ECO:0007669"/>
    <property type="project" value="UniProtKB-KW"/>
</dbReference>
<organism evidence="5 6">
    <name type="scientific">Lacicoccus alkaliphilus DSM 16010</name>
    <dbReference type="NCBI Taxonomy" id="1123231"/>
    <lineage>
        <taxon>Bacteria</taxon>
        <taxon>Bacillati</taxon>
        <taxon>Bacillota</taxon>
        <taxon>Bacilli</taxon>
        <taxon>Bacillales</taxon>
        <taxon>Salinicoccaceae</taxon>
        <taxon>Lacicoccus</taxon>
    </lineage>
</organism>
<dbReference type="Pfam" id="PF07687">
    <property type="entry name" value="M20_dimer"/>
    <property type="match status" value="1"/>
</dbReference>
<reference evidence="5 6" key="1">
    <citation type="submission" date="2016-11" db="EMBL/GenBank/DDBJ databases">
        <authorList>
            <person name="Jaros S."/>
            <person name="Januszkiewicz K."/>
            <person name="Wedrychowicz H."/>
        </authorList>
    </citation>
    <scope>NUCLEOTIDE SEQUENCE [LARGE SCALE GENOMIC DNA]</scope>
    <source>
        <strain evidence="5 6">DSM 16010</strain>
    </source>
</reference>
<dbReference type="AlphaFoldDB" id="A0A1M7I0R0"/>
<evidence type="ECO:0000313" key="5">
    <source>
        <dbReference type="EMBL" id="SHM34352.1"/>
    </source>
</evidence>
<name>A0A1M7I0R0_9BACL</name>
<dbReference type="InterPro" id="IPR036264">
    <property type="entry name" value="Bact_exopeptidase_dim_dom"/>
</dbReference>
<dbReference type="InterPro" id="IPR002933">
    <property type="entry name" value="Peptidase_M20"/>
</dbReference>
<dbReference type="Pfam" id="PF01546">
    <property type="entry name" value="Peptidase_M20"/>
    <property type="match status" value="1"/>
</dbReference>
<dbReference type="RefSeq" id="WP_072710421.1">
    <property type="nucleotide sequence ID" value="NZ_FRCF01000009.1"/>
</dbReference>
<keyword evidence="2 5" id="KW-0378">Hydrolase</keyword>
<dbReference type="Gene3D" id="3.40.630.10">
    <property type="entry name" value="Zn peptidases"/>
    <property type="match status" value="1"/>
</dbReference>
<accession>A0A1M7I0R0</accession>
<comment type="cofactor">
    <cofactor evidence="3">
        <name>Mn(2+)</name>
        <dbReference type="ChEBI" id="CHEBI:29035"/>
    </cofactor>
    <text evidence="3">The Mn(2+) ion enhances activity.</text>
</comment>
<evidence type="ECO:0000256" key="1">
    <source>
        <dbReference type="ARBA" id="ARBA00006153"/>
    </source>
</evidence>
<evidence type="ECO:0000256" key="3">
    <source>
        <dbReference type="PIRSR" id="PIRSR005962-1"/>
    </source>
</evidence>
<dbReference type="PANTHER" id="PTHR11014:SF63">
    <property type="entry name" value="METALLOPEPTIDASE, PUTATIVE (AFU_ORTHOLOGUE AFUA_6G09600)-RELATED"/>
    <property type="match status" value="1"/>
</dbReference>
<comment type="similarity">
    <text evidence="1">Belongs to the peptidase M20 family.</text>
</comment>
<dbReference type="PANTHER" id="PTHR11014">
    <property type="entry name" value="PEPTIDASE M20 FAMILY MEMBER"/>
    <property type="match status" value="1"/>
</dbReference>
<keyword evidence="3" id="KW-0479">Metal-binding</keyword>
<dbReference type="FunFam" id="3.30.70.360:FF:000014">
    <property type="entry name" value="N-acyl-L-amino acid amidohydrolase"/>
    <property type="match status" value="1"/>
</dbReference>
<protein>
    <submittedName>
        <fullName evidence="5">Amidohydrolase</fullName>
    </submittedName>
</protein>
<keyword evidence="3" id="KW-0464">Manganese</keyword>
<dbReference type="GO" id="GO:0016787">
    <property type="term" value="F:hydrolase activity"/>
    <property type="evidence" value="ECO:0007669"/>
    <property type="project" value="UniProtKB-KW"/>
</dbReference>